<dbReference type="PANTHER" id="PTHR33713:SF6">
    <property type="entry name" value="ANTITOXIN YEFM"/>
    <property type="match status" value="1"/>
</dbReference>
<dbReference type="EMBL" id="JAQQKX010000009">
    <property type="protein sequence ID" value="MDC7684025.1"/>
    <property type="molecule type" value="Genomic_DNA"/>
</dbReference>
<dbReference type="InterPro" id="IPR036165">
    <property type="entry name" value="YefM-like_sf"/>
</dbReference>
<proteinExistence type="inferred from homology"/>
<comment type="function">
    <text evidence="2">Antitoxin component of a type II toxin-antitoxin (TA) system.</text>
</comment>
<dbReference type="Pfam" id="PF02604">
    <property type="entry name" value="PhdYeFM_antitox"/>
    <property type="match status" value="1"/>
</dbReference>
<dbReference type="Proteomes" id="UP001214854">
    <property type="component" value="Unassembled WGS sequence"/>
</dbReference>
<organism evidence="3 4">
    <name type="scientific">Asticcacaulis aquaticus</name>
    <dbReference type="NCBI Taxonomy" id="2984212"/>
    <lineage>
        <taxon>Bacteria</taxon>
        <taxon>Pseudomonadati</taxon>
        <taxon>Pseudomonadota</taxon>
        <taxon>Alphaproteobacteria</taxon>
        <taxon>Caulobacterales</taxon>
        <taxon>Caulobacteraceae</taxon>
        <taxon>Asticcacaulis</taxon>
    </lineage>
</organism>
<dbReference type="SUPFAM" id="SSF143120">
    <property type="entry name" value="YefM-like"/>
    <property type="match status" value="1"/>
</dbReference>
<dbReference type="NCBIfam" id="TIGR01552">
    <property type="entry name" value="phd_fam"/>
    <property type="match status" value="1"/>
</dbReference>
<dbReference type="InterPro" id="IPR051405">
    <property type="entry name" value="phD/YefM_antitoxin"/>
</dbReference>
<dbReference type="Gene3D" id="6.10.250.330">
    <property type="match status" value="1"/>
</dbReference>
<comment type="similarity">
    <text evidence="1 2">Belongs to the phD/YefM antitoxin family.</text>
</comment>
<gene>
    <name evidence="3" type="ORF">PQU92_12115</name>
</gene>
<reference evidence="3 4" key="1">
    <citation type="submission" date="2023-01" db="EMBL/GenBank/DDBJ databases">
        <title>Novel species of the genus Asticcacaulis isolated from rivers.</title>
        <authorList>
            <person name="Lu H."/>
        </authorList>
    </citation>
    <scope>NUCLEOTIDE SEQUENCE [LARGE SCALE GENOMIC DNA]</scope>
    <source>
        <strain evidence="3 4">BYS171W</strain>
    </source>
</reference>
<protein>
    <recommendedName>
        <fullName evidence="2">Antitoxin</fullName>
    </recommendedName>
</protein>
<dbReference type="PANTHER" id="PTHR33713">
    <property type="entry name" value="ANTITOXIN YAFN-RELATED"/>
    <property type="match status" value="1"/>
</dbReference>
<evidence type="ECO:0000256" key="2">
    <source>
        <dbReference type="RuleBase" id="RU362080"/>
    </source>
</evidence>
<dbReference type="RefSeq" id="WP_272748480.1">
    <property type="nucleotide sequence ID" value="NZ_JAQQKX010000009.1"/>
</dbReference>
<comment type="caution">
    <text evidence="3">The sequence shown here is derived from an EMBL/GenBank/DDBJ whole genome shotgun (WGS) entry which is preliminary data.</text>
</comment>
<dbReference type="InterPro" id="IPR006442">
    <property type="entry name" value="Antitoxin_Phd/YefM"/>
</dbReference>
<dbReference type="Gene3D" id="3.40.1620.10">
    <property type="entry name" value="YefM-like domain"/>
    <property type="match status" value="1"/>
</dbReference>
<name>A0ABT5HVC5_9CAUL</name>
<sequence length="85" mass="9506">MKHVTYSAFRADLASHMDKVNEDHAPLLITRQNGSPAVLISLEDFSAWQETAYLKASPKNAARLDAAIKELREGRGIVRDLIKDE</sequence>
<accession>A0ABT5HVC5</accession>
<evidence type="ECO:0000256" key="1">
    <source>
        <dbReference type="ARBA" id="ARBA00009981"/>
    </source>
</evidence>
<keyword evidence="4" id="KW-1185">Reference proteome</keyword>
<evidence type="ECO:0000313" key="4">
    <source>
        <dbReference type="Proteomes" id="UP001214854"/>
    </source>
</evidence>
<evidence type="ECO:0000313" key="3">
    <source>
        <dbReference type="EMBL" id="MDC7684025.1"/>
    </source>
</evidence>